<evidence type="ECO:0000256" key="1">
    <source>
        <dbReference type="ARBA" id="ARBA00008857"/>
    </source>
</evidence>
<dbReference type="AlphaFoldDB" id="A0A0R3MC90"/>
<protein>
    <submittedName>
        <fullName evidence="7">Integrase</fullName>
    </submittedName>
</protein>
<dbReference type="Gene3D" id="3.30.160.390">
    <property type="entry name" value="Integrase, DNA-binding domain"/>
    <property type="match status" value="1"/>
</dbReference>
<keyword evidence="8" id="KW-1185">Reference proteome</keyword>
<organism evidence="7 8">
    <name type="scientific">Bradyrhizobium retamae</name>
    <dbReference type="NCBI Taxonomy" id="1300035"/>
    <lineage>
        <taxon>Bacteria</taxon>
        <taxon>Pseudomonadati</taxon>
        <taxon>Pseudomonadota</taxon>
        <taxon>Alphaproteobacteria</taxon>
        <taxon>Hyphomicrobiales</taxon>
        <taxon>Nitrobacteraceae</taxon>
        <taxon>Bradyrhizobium</taxon>
    </lineage>
</organism>
<dbReference type="Pfam" id="PF00589">
    <property type="entry name" value="Phage_integrase"/>
    <property type="match status" value="1"/>
</dbReference>
<dbReference type="GO" id="GO:0003677">
    <property type="term" value="F:DNA binding"/>
    <property type="evidence" value="ECO:0007669"/>
    <property type="project" value="UniProtKB-KW"/>
</dbReference>
<dbReference type="SUPFAM" id="SSF56349">
    <property type="entry name" value="DNA breaking-rejoining enzymes"/>
    <property type="match status" value="1"/>
</dbReference>
<evidence type="ECO:0000259" key="6">
    <source>
        <dbReference type="PROSITE" id="PS51898"/>
    </source>
</evidence>
<feature type="domain" description="Tyr recombinase" evidence="6">
    <location>
        <begin position="241"/>
        <end position="431"/>
    </location>
</feature>
<evidence type="ECO:0000256" key="4">
    <source>
        <dbReference type="ARBA" id="ARBA00023172"/>
    </source>
</evidence>
<dbReference type="InterPro" id="IPR053876">
    <property type="entry name" value="Phage_int_M"/>
</dbReference>
<comment type="similarity">
    <text evidence="1">Belongs to the 'phage' integrase family.</text>
</comment>
<dbReference type="Gene3D" id="1.10.443.10">
    <property type="entry name" value="Intergrase catalytic core"/>
    <property type="match status" value="1"/>
</dbReference>
<dbReference type="PANTHER" id="PTHR30629:SF2">
    <property type="entry name" value="PROPHAGE INTEGRASE INTS-RELATED"/>
    <property type="match status" value="1"/>
</dbReference>
<keyword evidence="4" id="KW-0233">DNA recombination</keyword>
<dbReference type="InterPro" id="IPR038488">
    <property type="entry name" value="Integrase_DNA-bd_sf"/>
</dbReference>
<dbReference type="InterPro" id="IPR002104">
    <property type="entry name" value="Integrase_catalytic"/>
</dbReference>
<reference evidence="7 8" key="1">
    <citation type="submission" date="2014-03" db="EMBL/GenBank/DDBJ databases">
        <title>Bradyrhizobium valentinum sp. nov., isolated from effective nodules of Lupinus mariae-josephae, a lupine endemic of basic-lime soils in Eastern Spain.</title>
        <authorList>
            <person name="Duran D."/>
            <person name="Rey L."/>
            <person name="Navarro A."/>
            <person name="Busquets A."/>
            <person name="Imperial J."/>
            <person name="Ruiz-Argueso T."/>
        </authorList>
    </citation>
    <scope>NUCLEOTIDE SEQUENCE [LARGE SCALE GENOMIC DNA]</scope>
    <source>
        <strain evidence="7 8">Ro19</strain>
    </source>
</reference>
<dbReference type="PANTHER" id="PTHR30629">
    <property type="entry name" value="PROPHAGE INTEGRASE"/>
    <property type="match status" value="1"/>
</dbReference>
<feature type="region of interest" description="Disordered" evidence="5">
    <location>
        <begin position="102"/>
        <end position="125"/>
    </location>
</feature>
<evidence type="ECO:0000256" key="3">
    <source>
        <dbReference type="ARBA" id="ARBA00023125"/>
    </source>
</evidence>
<dbReference type="Pfam" id="PF22022">
    <property type="entry name" value="Phage_int_M"/>
    <property type="match status" value="1"/>
</dbReference>
<dbReference type="EMBL" id="LLYA01000203">
    <property type="protein sequence ID" value="KRR17847.1"/>
    <property type="molecule type" value="Genomic_DNA"/>
</dbReference>
<dbReference type="GO" id="GO:0006310">
    <property type="term" value="P:DNA recombination"/>
    <property type="evidence" value="ECO:0007669"/>
    <property type="project" value="UniProtKB-KW"/>
</dbReference>
<evidence type="ECO:0000313" key="8">
    <source>
        <dbReference type="Proteomes" id="UP000052023"/>
    </source>
</evidence>
<name>A0A0R3MC90_9BRAD</name>
<comment type="caution">
    <text evidence="7">The sequence shown here is derived from an EMBL/GenBank/DDBJ whole genome shotgun (WGS) entry which is preliminary data.</text>
</comment>
<dbReference type="Gene3D" id="1.10.150.130">
    <property type="match status" value="1"/>
</dbReference>
<accession>A0A0R3MC90</accession>
<dbReference type="Proteomes" id="UP000052023">
    <property type="component" value="Unassembled WGS sequence"/>
</dbReference>
<evidence type="ECO:0000256" key="2">
    <source>
        <dbReference type="ARBA" id="ARBA00022908"/>
    </source>
</evidence>
<proteinExistence type="inferred from homology"/>
<dbReference type="CDD" id="cd00801">
    <property type="entry name" value="INT_P4_C"/>
    <property type="match status" value="1"/>
</dbReference>
<feature type="compositionally biased region" description="Basic and acidic residues" evidence="5">
    <location>
        <begin position="102"/>
        <end position="123"/>
    </location>
</feature>
<gene>
    <name evidence="7" type="ORF">CQ13_10725</name>
</gene>
<dbReference type="OrthoDB" id="9795573at2"/>
<sequence>MARKNDGACANPKQIRTDVDCRAARPKFDNGTWSPAKISDVTGLGLYLFITPDKNKPGNAASKLWRMGYRFHSRQKTYSIGPYGNGKDGTFSLADARRERDKAKDLLKEGKDPSTEKQLDKHRQAAARPFEQWADEWLAKKKVEKVKRGRIVAVRDPKTIEVLELRVGYVKDRFGKLCRQDIKRPDVLAFMRSYEAEGKLETRDRVRSIGEQICNYADVEGDGYNPFRNLNGQMIANISTPRPGVTEPRDVTRVFKLISAPWTRARFGDVVGLALRFDALTIPRPGMVNEMEWSEVDWDAERWTTPAAKMKTGWDHVVPLSRQALAILRSVQKLTGHRRHVFSCSKDAPLSNNTLNKRLRLLGIDTKTDHCAHGFRTTFSTLSHHEEIKDAKAWDGDVVELQLAHLDNSTVEGLYKKHGPLALIGSRTKLMQHWADRIDHWLDPKKVMPIKGGARP</sequence>
<dbReference type="InterPro" id="IPR011010">
    <property type="entry name" value="DNA_brk_join_enz"/>
</dbReference>
<evidence type="ECO:0000313" key="7">
    <source>
        <dbReference type="EMBL" id="KRR17847.1"/>
    </source>
</evidence>
<dbReference type="PROSITE" id="PS51898">
    <property type="entry name" value="TYR_RECOMBINASE"/>
    <property type="match status" value="1"/>
</dbReference>
<keyword evidence="2" id="KW-0229">DNA integration</keyword>
<dbReference type="InterPro" id="IPR050808">
    <property type="entry name" value="Phage_Integrase"/>
</dbReference>
<dbReference type="InterPro" id="IPR025166">
    <property type="entry name" value="Integrase_DNA_bind_dom"/>
</dbReference>
<evidence type="ECO:0000256" key="5">
    <source>
        <dbReference type="SAM" id="MobiDB-lite"/>
    </source>
</evidence>
<keyword evidence="3" id="KW-0238">DNA-binding</keyword>
<dbReference type="InterPro" id="IPR013762">
    <property type="entry name" value="Integrase-like_cat_sf"/>
</dbReference>
<dbReference type="GO" id="GO:0015074">
    <property type="term" value="P:DNA integration"/>
    <property type="evidence" value="ECO:0007669"/>
    <property type="project" value="UniProtKB-KW"/>
</dbReference>
<dbReference type="Pfam" id="PF13356">
    <property type="entry name" value="Arm-DNA-bind_3"/>
    <property type="match status" value="1"/>
</dbReference>
<dbReference type="RefSeq" id="WP_057847288.1">
    <property type="nucleotide sequence ID" value="NZ_LLYA01000203.1"/>
</dbReference>
<dbReference type="InterPro" id="IPR010998">
    <property type="entry name" value="Integrase_recombinase_N"/>
</dbReference>